<organism evidence="1 2">
    <name type="scientific">Nocardioides marmoribigeumensis</name>
    <dbReference type="NCBI Taxonomy" id="433649"/>
    <lineage>
        <taxon>Bacteria</taxon>
        <taxon>Bacillati</taxon>
        <taxon>Actinomycetota</taxon>
        <taxon>Actinomycetes</taxon>
        <taxon>Propionibacteriales</taxon>
        <taxon>Nocardioidaceae</taxon>
        <taxon>Nocardioides</taxon>
    </lineage>
</organism>
<protein>
    <submittedName>
        <fullName evidence="1">Uncharacterized protein</fullName>
    </submittedName>
</protein>
<reference evidence="1 2" key="1">
    <citation type="submission" date="2023-07" db="EMBL/GenBank/DDBJ databases">
        <title>Sequencing the genomes of 1000 actinobacteria strains.</title>
        <authorList>
            <person name="Klenk H.-P."/>
        </authorList>
    </citation>
    <scope>NUCLEOTIDE SEQUENCE [LARGE SCALE GENOMIC DNA]</scope>
    <source>
        <strain evidence="1 2">DSM 19426</strain>
    </source>
</reference>
<sequence length="59" mass="6811">MATTFFEEQSPYADRLTLAPTFAADEETRATAQDLRTYSRLSWASGLFGQMLPRRWRHG</sequence>
<gene>
    <name evidence="1" type="ORF">J2S63_001097</name>
</gene>
<dbReference type="RefSeq" id="WP_310299626.1">
    <property type="nucleotide sequence ID" value="NZ_BAAAPS010000007.1"/>
</dbReference>
<dbReference type="Proteomes" id="UP001183648">
    <property type="component" value="Unassembled WGS sequence"/>
</dbReference>
<dbReference type="EMBL" id="JAVDYG010000001">
    <property type="protein sequence ID" value="MDR7361544.1"/>
    <property type="molecule type" value="Genomic_DNA"/>
</dbReference>
<evidence type="ECO:0000313" key="2">
    <source>
        <dbReference type="Proteomes" id="UP001183648"/>
    </source>
</evidence>
<name>A0ABU2BU39_9ACTN</name>
<comment type="caution">
    <text evidence="1">The sequence shown here is derived from an EMBL/GenBank/DDBJ whole genome shotgun (WGS) entry which is preliminary data.</text>
</comment>
<accession>A0ABU2BU39</accession>
<proteinExistence type="predicted"/>
<evidence type="ECO:0000313" key="1">
    <source>
        <dbReference type="EMBL" id="MDR7361544.1"/>
    </source>
</evidence>
<keyword evidence="2" id="KW-1185">Reference proteome</keyword>